<gene>
    <name evidence="14" type="ORF">RV00_GL003134</name>
</gene>
<evidence type="ECO:0000259" key="13">
    <source>
        <dbReference type="Pfam" id="PF12849"/>
    </source>
</evidence>
<dbReference type="Pfam" id="PF12849">
    <property type="entry name" value="PBP_like_2"/>
    <property type="match status" value="1"/>
</dbReference>
<protein>
    <recommendedName>
        <fullName evidence="12">Phosphate-binding protein</fullName>
    </recommendedName>
</protein>
<dbReference type="PANTHER" id="PTHR30570:SF4">
    <property type="entry name" value="PHOSPHATE-BINDING PROTEIN PSTS 1"/>
    <property type="match status" value="1"/>
</dbReference>
<dbReference type="InterPro" id="IPR024370">
    <property type="entry name" value="PBP_domain"/>
</dbReference>
<sequence length="317" mass="33597">MNLGIKNGISLLMGIYSLIGEGEYDMKKIIFALALSGVLLAGCGSGSGASKDSSGAGKSDTAKITAVGSTALQPLVDAAQESYTQEHPEVQISVQGGGSGTGLSQVENGSVQIGNSDVFAEEKDGVDASKLVDHKVAVVGFVPVVNKDVGVKDITKQQLIDIFTGKLKNWKELGGKDEAIQVVNRASGSGTRATFEKWGLDGKEPIQSQEQDSSGTVKKIVAQTPGAISYLALSYVDDSLQALDLDGVKATDKNITTNKWPIWSYEHMYTKGKPDKALADFLKYMTTDEIQNGPVKELGYLPITSMEIERSADGTVK</sequence>
<comment type="caution">
    <text evidence="14">The sequence shown here is derived from an EMBL/GenBank/DDBJ whole genome shotgun (WGS) entry which is preliminary data.</text>
</comment>
<proteinExistence type="inferred from homology"/>
<dbReference type="Proteomes" id="UP000183700">
    <property type="component" value="Unassembled WGS sequence"/>
</dbReference>
<dbReference type="GO" id="GO:0006817">
    <property type="term" value="P:phosphate ion transport"/>
    <property type="evidence" value="ECO:0007669"/>
    <property type="project" value="UniProtKB-UniRule"/>
</dbReference>
<comment type="subunit">
    <text evidence="4 12">The complex is composed of two ATP-binding proteins (PstB), two transmembrane proteins (PstC and PstA) and a solute-binding protein (PstS).</text>
</comment>
<keyword evidence="6 12" id="KW-1003">Cell membrane</keyword>
<evidence type="ECO:0000256" key="3">
    <source>
        <dbReference type="ARBA" id="ARBA00008725"/>
    </source>
</evidence>
<evidence type="ECO:0000256" key="7">
    <source>
        <dbReference type="ARBA" id="ARBA00022592"/>
    </source>
</evidence>
<feature type="domain" description="PBP" evidence="13">
    <location>
        <begin position="59"/>
        <end position="289"/>
    </location>
</feature>
<evidence type="ECO:0000256" key="1">
    <source>
        <dbReference type="ARBA" id="ARBA00002841"/>
    </source>
</evidence>
<evidence type="ECO:0000256" key="12">
    <source>
        <dbReference type="RuleBase" id="RU367119"/>
    </source>
</evidence>
<evidence type="ECO:0000313" key="15">
    <source>
        <dbReference type="Proteomes" id="UP000183700"/>
    </source>
</evidence>
<keyword evidence="10 12" id="KW-0564">Palmitate</keyword>
<dbReference type="AlphaFoldDB" id="A0A1L8SSZ6"/>
<keyword evidence="8" id="KW-0732">Signal</keyword>
<dbReference type="Gene3D" id="3.40.190.10">
    <property type="entry name" value="Periplasmic binding protein-like II"/>
    <property type="match status" value="2"/>
</dbReference>
<dbReference type="CDD" id="cd13653">
    <property type="entry name" value="PBP2_phosphate_like_1"/>
    <property type="match status" value="1"/>
</dbReference>
<dbReference type="PANTHER" id="PTHR30570">
    <property type="entry name" value="PERIPLASMIC PHOSPHATE BINDING COMPONENT OF PHOSPHATE ABC TRANSPORTER"/>
    <property type="match status" value="1"/>
</dbReference>
<evidence type="ECO:0000256" key="6">
    <source>
        <dbReference type="ARBA" id="ARBA00022475"/>
    </source>
</evidence>
<dbReference type="GO" id="GO:0005886">
    <property type="term" value="C:plasma membrane"/>
    <property type="evidence" value="ECO:0007669"/>
    <property type="project" value="UniProtKB-SubCell"/>
</dbReference>
<evidence type="ECO:0000256" key="9">
    <source>
        <dbReference type="ARBA" id="ARBA00023136"/>
    </source>
</evidence>
<dbReference type="GO" id="GO:0042301">
    <property type="term" value="F:phosphate ion binding"/>
    <property type="evidence" value="ECO:0007669"/>
    <property type="project" value="UniProtKB-UniRule"/>
</dbReference>
<keyword evidence="5 12" id="KW-0813">Transport</keyword>
<dbReference type="FunFam" id="3.40.190.10:FF:000107">
    <property type="entry name" value="Phosphate ABC transporter, phosphate-binding protein"/>
    <property type="match status" value="1"/>
</dbReference>
<evidence type="ECO:0000313" key="14">
    <source>
        <dbReference type="EMBL" id="OJG35115.1"/>
    </source>
</evidence>
<reference evidence="14 15" key="1">
    <citation type="submission" date="2014-12" db="EMBL/GenBank/DDBJ databases">
        <title>Draft genome sequences of 29 type strains of Enterococci.</title>
        <authorList>
            <person name="Zhong Z."/>
            <person name="Sun Z."/>
            <person name="Liu W."/>
            <person name="Zhang W."/>
            <person name="Zhang H."/>
        </authorList>
    </citation>
    <scope>NUCLEOTIDE SEQUENCE [LARGE SCALE GENOMIC DNA]</scope>
    <source>
        <strain evidence="14 15">DSM 22802</strain>
    </source>
</reference>
<keyword evidence="11 12" id="KW-0449">Lipoprotein</keyword>
<comment type="subcellular location">
    <subcellularLocation>
        <location evidence="2 12">Cell membrane</location>
        <topology evidence="2 12">Lipid-anchor</topology>
    </subcellularLocation>
</comment>
<comment type="function">
    <text evidence="12">Involved in the system for phosphate transport across the cytoplasmic membrane.</text>
</comment>
<dbReference type="SUPFAM" id="SSF53850">
    <property type="entry name" value="Periplasmic binding protein-like II"/>
    <property type="match status" value="1"/>
</dbReference>
<comment type="similarity">
    <text evidence="3 12">Belongs to the PstS family.</text>
</comment>
<evidence type="ECO:0000256" key="2">
    <source>
        <dbReference type="ARBA" id="ARBA00004193"/>
    </source>
</evidence>
<keyword evidence="7 12" id="KW-0592">Phosphate transport</keyword>
<comment type="function">
    <text evidence="1">Part of the ABC transporter complex PstSACB involved in phosphate import.</text>
</comment>
<evidence type="ECO:0000256" key="4">
    <source>
        <dbReference type="ARBA" id="ARBA00011529"/>
    </source>
</evidence>
<accession>A0A1L8SSZ6</accession>
<dbReference type="InterPro" id="IPR050811">
    <property type="entry name" value="Phosphate_ABC_transporter"/>
</dbReference>
<keyword evidence="9" id="KW-0472">Membrane</keyword>
<keyword evidence="15" id="KW-1185">Reference proteome</keyword>
<evidence type="ECO:0000256" key="8">
    <source>
        <dbReference type="ARBA" id="ARBA00022729"/>
    </source>
</evidence>
<dbReference type="NCBIfam" id="TIGR02136">
    <property type="entry name" value="ptsS_2"/>
    <property type="match status" value="1"/>
</dbReference>
<evidence type="ECO:0000256" key="5">
    <source>
        <dbReference type="ARBA" id="ARBA00022448"/>
    </source>
</evidence>
<name>A0A1L8SSZ6_9ENTE</name>
<evidence type="ECO:0000256" key="10">
    <source>
        <dbReference type="ARBA" id="ARBA00023139"/>
    </source>
</evidence>
<dbReference type="InterPro" id="IPR011862">
    <property type="entry name" value="Phos-bd"/>
</dbReference>
<dbReference type="STRING" id="319970.RV00_GL003134"/>
<organism evidence="14 15">
    <name type="scientific">Enterococcus devriesei</name>
    <dbReference type="NCBI Taxonomy" id="319970"/>
    <lineage>
        <taxon>Bacteria</taxon>
        <taxon>Bacillati</taxon>
        <taxon>Bacillota</taxon>
        <taxon>Bacilli</taxon>
        <taxon>Lactobacillales</taxon>
        <taxon>Enterococcaceae</taxon>
        <taxon>Enterococcus</taxon>
    </lineage>
</organism>
<evidence type="ECO:0000256" key="11">
    <source>
        <dbReference type="ARBA" id="ARBA00023288"/>
    </source>
</evidence>
<dbReference type="EMBL" id="JXKM01000009">
    <property type="protein sequence ID" value="OJG35115.1"/>
    <property type="molecule type" value="Genomic_DNA"/>
</dbReference>